<keyword evidence="3" id="KW-1185">Reference proteome</keyword>
<evidence type="ECO:0000256" key="1">
    <source>
        <dbReference type="SAM" id="MobiDB-lite"/>
    </source>
</evidence>
<comment type="caution">
    <text evidence="2">The sequence shown here is derived from an EMBL/GenBank/DDBJ whole genome shotgun (WGS) entry which is preliminary data.</text>
</comment>
<accession>A0A2P5B137</accession>
<dbReference type="InParanoid" id="A0A2P5B137"/>
<reference evidence="3" key="1">
    <citation type="submission" date="2016-06" db="EMBL/GenBank/DDBJ databases">
        <title>Parallel loss of symbiosis genes in relatives of nitrogen-fixing non-legume Parasponia.</title>
        <authorList>
            <person name="Van Velzen R."/>
            <person name="Holmer R."/>
            <person name="Bu F."/>
            <person name="Rutten L."/>
            <person name="Van Zeijl A."/>
            <person name="Liu W."/>
            <person name="Santuari L."/>
            <person name="Cao Q."/>
            <person name="Sharma T."/>
            <person name="Shen D."/>
            <person name="Roswanjaya Y."/>
            <person name="Wardhani T."/>
            <person name="Kalhor M.S."/>
            <person name="Jansen J."/>
            <person name="Van den Hoogen J."/>
            <person name="Gungor B."/>
            <person name="Hartog M."/>
            <person name="Hontelez J."/>
            <person name="Verver J."/>
            <person name="Yang W.-C."/>
            <person name="Schijlen E."/>
            <person name="Repin R."/>
            <person name="Schilthuizen M."/>
            <person name="Schranz E."/>
            <person name="Heidstra R."/>
            <person name="Miyata K."/>
            <person name="Fedorova E."/>
            <person name="Kohlen W."/>
            <person name="Bisseling T."/>
            <person name="Smit S."/>
            <person name="Geurts R."/>
        </authorList>
    </citation>
    <scope>NUCLEOTIDE SEQUENCE [LARGE SCALE GENOMIC DNA]</scope>
    <source>
        <strain evidence="3">cv. RG33-2</strain>
    </source>
</reference>
<proteinExistence type="predicted"/>
<name>A0A2P5B137_TREOI</name>
<feature type="region of interest" description="Disordered" evidence="1">
    <location>
        <begin position="162"/>
        <end position="199"/>
    </location>
</feature>
<dbReference type="EMBL" id="JXTC01000636">
    <property type="protein sequence ID" value="PON42471.1"/>
    <property type="molecule type" value="Genomic_DNA"/>
</dbReference>
<gene>
    <name evidence="2" type="ORF">TorRG33x02_335760</name>
</gene>
<feature type="non-terminal residue" evidence="2">
    <location>
        <position position="199"/>
    </location>
</feature>
<dbReference type="AlphaFoldDB" id="A0A2P5B137"/>
<organism evidence="2 3">
    <name type="scientific">Trema orientale</name>
    <name type="common">Charcoal tree</name>
    <name type="synonym">Celtis orientalis</name>
    <dbReference type="NCBI Taxonomy" id="63057"/>
    <lineage>
        <taxon>Eukaryota</taxon>
        <taxon>Viridiplantae</taxon>
        <taxon>Streptophyta</taxon>
        <taxon>Embryophyta</taxon>
        <taxon>Tracheophyta</taxon>
        <taxon>Spermatophyta</taxon>
        <taxon>Magnoliopsida</taxon>
        <taxon>eudicotyledons</taxon>
        <taxon>Gunneridae</taxon>
        <taxon>Pentapetalae</taxon>
        <taxon>rosids</taxon>
        <taxon>fabids</taxon>
        <taxon>Rosales</taxon>
        <taxon>Cannabaceae</taxon>
        <taxon>Trema</taxon>
    </lineage>
</organism>
<evidence type="ECO:0000313" key="3">
    <source>
        <dbReference type="Proteomes" id="UP000237000"/>
    </source>
</evidence>
<protein>
    <submittedName>
        <fullName evidence="2">Uncharacterized protein</fullName>
    </submittedName>
</protein>
<feature type="region of interest" description="Disordered" evidence="1">
    <location>
        <begin position="34"/>
        <end position="70"/>
    </location>
</feature>
<feature type="compositionally biased region" description="Polar residues" evidence="1">
    <location>
        <begin position="34"/>
        <end position="56"/>
    </location>
</feature>
<evidence type="ECO:0000313" key="2">
    <source>
        <dbReference type="EMBL" id="PON42471.1"/>
    </source>
</evidence>
<dbReference type="OrthoDB" id="1163597at2759"/>
<dbReference type="Proteomes" id="UP000237000">
    <property type="component" value="Unassembled WGS sequence"/>
</dbReference>
<sequence length="199" mass="22508">MRGVYEEQCNTFGTFRKPFSPYSDTYNPGWRNHPNFSWKSDPNQPTSSNNNWSTEAQPPRSHHTPQYDAQQNRNPLEETLQAFMEAQNKTNQNFESVLTQVADESKEIKSQITNLTSALTIQERGRFLSQPYSNPKGQHIGQTSTAEQQNLKDVNAITTQSRKVLNEPTLPPSNTNATILSNTEDIPPQGTEKKSPVQV</sequence>
<feature type="compositionally biased region" description="Polar residues" evidence="1">
    <location>
        <begin position="172"/>
        <end position="184"/>
    </location>
</feature>